<evidence type="ECO:0000256" key="2">
    <source>
        <dbReference type="ARBA" id="ARBA00022679"/>
    </source>
</evidence>
<reference evidence="11 12" key="1">
    <citation type="journal article" date="2017" name="Mol. Biol. Evol.">
        <title>The 4-celled Tetrabaena socialis nuclear genome reveals the essential components for genetic control of cell number at the origin of multicellularity in the volvocine lineage.</title>
        <authorList>
            <person name="Featherston J."/>
            <person name="Arakaki Y."/>
            <person name="Hanschen E.R."/>
            <person name="Ferris P.J."/>
            <person name="Michod R.E."/>
            <person name="Olson B.J.S.C."/>
            <person name="Nozaki H."/>
            <person name="Durand P.M."/>
        </authorList>
    </citation>
    <scope>NUCLEOTIDE SEQUENCE [LARGE SCALE GENOMIC DNA]</scope>
    <source>
        <strain evidence="11 12">NIES-571</strain>
    </source>
</reference>
<keyword evidence="1" id="KW-0723">Serine/threonine-protein kinase</keyword>
<feature type="region of interest" description="Disordered" evidence="9">
    <location>
        <begin position="222"/>
        <end position="308"/>
    </location>
</feature>
<dbReference type="Gene3D" id="1.10.510.10">
    <property type="entry name" value="Transferase(Phosphotransferase) domain 1"/>
    <property type="match status" value="1"/>
</dbReference>
<feature type="binding site" evidence="7">
    <location>
        <position position="40"/>
    </location>
    <ligand>
        <name>ATP</name>
        <dbReference type="ChEBI" id="CHEBI:30616"/>
    </ligand>
</feature>
<evidence type="ECO:0000256" key="7">
    <source>
        <dbReference type="PIRSR" id="PIRSR630616-2"/>
    </source>
</evidence>
<dbReference type="AlphaFoldDB" id="A0A2J7ZX66"/>
<evidence type="ECO:0000256" key="5">
    <source>
        <dbReference type="ARBA" id="ARBA00022840"/>
    </source>
</evidence>
<evidence type="ECO:0000256" key="9">
    <source>
        <dbReference type="SAM" id="MobiDB-lite"/>
    </source>
</evidence>
<dbReference type="SUPFAM" id="SSF56112">
    <property type="entry name" value="Protein kinase-like (PK-like)"/>
    <property type="match status" value="1"/>
</dbReference>
<organism evidence="11 12">
    <name type="scientific">Tetrabaena socialis</name>
    <dbReference type="NCBI Taxonomy" id="47790"/>
    <lineage>
        <taxon>Eukaryota</taxon>
        <taxon>Viridiplantae</taxon>
        <taxon>Chlorophyta</taxon>
        <taxon>core chlorophytes</taxon>
        <taxon>Chlorophyceae</taxon>
        <taxon>CS clade</taxon>
        <taxon>Chlamydomonadales</taxon>
        <taxon>Tetrabaenaceae</taxon>
        <taxon>Tetrabaena</taxon>
    </lineage>
</organism>
<feature type="domain" description="Protein kinase" evidence="10">
    <location>
        <begin position="1"/>
        <end position="164"/>
    </location>
</feature>
<evidence type="ECO:0000256" key="4">
    <source>
        <dbReference type="ARBA" id="ARBA00022777"/>
    </source>
</evidence>
<sequence length="308" mass="34093">MVLQPLLTALHYLHGQGIVHRDIKPENILFTEGNRLKLADFGLAISLREERPNTRAGTLDYMAPEVLMCRTKTTPDNFKDDPTSAHYATSADVWAVGVFAYELLVGIPPFRAEQAEVTAYHVLHTPVTLPETFSGLAADFISRALHKEPESRLTVLEMLHHPWITMFQRRNSVRSAVYTRANSLMELVMASKPEEEAGGVDEEHGEPVVAWAAERARLQRAASSRLGPMRASDLGSGGNGGSSGSGSRMLPPSALARGDGGALSASRAYQSRMAPQPIRQLVLQQQQRQQQVQQQQQRQQQQQPQQQQ</sequence>
<evidence type="ECO:0000313" key="11">
    <source>
        <dbReference type="EMBL" id="PNH04859.1"/>
    </source>
</evidence>
<dbReference type="PANTHER" id="PTHR24350">
    <property type="entry name" value="SERINE/THREONINE-PROTEIN KINASE IAL-RELATED"/>
    <property type="match status" value="1"/>
</dbReference>
<proteinExistence type="predicted"/>
<feature type="compositionally biased region" description="Gly residues" evidence="9">
    <location>
        <begin position="235"/>
        <end position="244"/>
    </location>
</feature>
<feature type="cross-link" description="Glycyl lysine isopeptide (Lys-Gly) (interchain with G-Cter in SUMO2)" evidence="8">
    <location>
        <position position="24"/>
    </location>
</feature>
<keyword evidence="12" id="KW-1185">Reference proteome</keyword>
<dbReference type="Proteomes" id="UP000236333">
    <property type="component" value="Unassembled WGS sequence"/>
</dbReference>
<feature type="compositionally biased region" description="Low complexity" evidence="9">
    <location>
        <begin position="275"/>
        <end position="308"/>
    </location>
</feature>
<dbReference type="GO" id="GO:0004674">
    <property type="term" value="F:protein serine/threonine kinase activity"/>
    <property type="evidence" value="ECO:0007669"/>
    <property type="project" value="UniProtKB-KW"/>
</dbReference>
<keyword evidence="3 7" id="KW-0547">Nucleotide-binding</keyword>
<gene>
    <name evidence="11" type="ORF">TSOC_008885</name>
</gene>
<feature type="active site" description="Proton acceptor" evidence="6">
    <location>
        <position position="22"/>
    </location>
</feature>
<evidence type="ECO:0000313" key="12">
    <source>
        <dbReference type="Proteomes" id="UP000236333"/>
    </source>
</evidence>
<keyword evidence="5 7" id="KW-0067">ATP-binding</keyword>
<dbReference type="InterPro" id="IPR008271">
    <property type="entry name" value="Ser/Thr_kinase_AS"/>
</dbReference>
<evidence type="ECO:0000256" key="8">
    <source>
        <dbReference type="PIRSR" id="PIRSR630616-3"/>
    </source>
</evidence>
<evidence type="ECO:0000259" key="10">
    <source>
        <dbReference type="PROSITE" id="PS50011"/>
    </source>
</evidence>
<protein>
    <submittedName>
        <fullName evidence="11">Spindle assembly checkpoint kinase</fullName>
    </submittedName>
</protein>
<keyword evidence="2" id="KW-0808">Transferase</keyword>
<dbReference type="OrthoDB" id="377346at2759"/>
<dbReference type="PROSITE" id="PS00108">
    <property type="entry name" value="PROTEIN_KINASE_ST"/>
    <property type="match status" value="1"/>
</dbReference>
<dbReference type="Pfam" id="PF00069">
    <property type="entry name" value="Pkinase"/>
    <property type="match status" value="1"/>
</dbReference>
<evidence type="ECO:0000256" key="1">
    <source>
        <dbReference type="ARBA" id="ARBA00022527"/>
    </source>
</evidence>
<dbReference type="InterPro" id="IPR011009">
    <property type="entry name" value="Kinase-like_dom_sf"/>
</dbReference>
<dbReference type="InterPro" id="IPR030616">
    <property type="entry name" value="Aur-like"/>
</dbReference>
<evidence type="ECO:0000256" key="3">
    <source>
        <dbReference type="ARBA" id="ARBA00022741"/>
    </source>
</evidence>
<dbReference type="InterPro" id="IPR000719">
    <property type="entry name" value="Prot_kinase_dom"/>
</dbReference>
<evidence type="ECO:0000256" key="6">
    <source>
        <dbReference type="PIRSR" id="PIRSR630616-1"/>
    </source>
</evidence>
<feature type="binding site" evidence="7">
    <location>
        <begin position="26"/>
        <end position="27"/>
    </location>
    <ligand>
        <name>ATP</name>
        <dbReference type="ChEBI" id="CHEBI:30616"/>
    </ligand>
</feature>
<comment type="caution">
    <text evidence="11">The sequence shown here is derived from an EMBL/GenBank/DDBJ whole genome shotgun (WGS) entry which is preliminary data.</text>
</comment>
<keyword evidence="4 11" id="KW-0418">Kinase</keyword>
<dbReference type="GO" id="GO:0005524">
    <property type="term" value="F:ATP binding"/>
    <property type="evidence" value="ECO:0007669"/>
    <property type="project" value="UniProtKB-KW"/>
</dbReference>
<accession>A0A2J7ZX66</accession>
<dbReference type="EMBL" id="PGGS01000354">
    <property type="protein sequence ID" value="PNH04859.1"/>
    <property type="molecule type" value="Genomic_DNA"/>
</dbReference>
<dbReference type="SMART" id="SM00220">
    <property type="entry name" value="S_TKc"/>
    <property type="match status" value="1"/>
</dbReference>
<dbReference type="PROSITE" id="PS50011">
    <property type="entry name" value="PROTEIN_KINASE_DOM"/>
    <property type="match status" value="1"/>
</dbReference>
<name>A0A2J7ZX66_9CHLO</name>